<keyword evidence="6" id="KW-0472">Membrane</keyword>
<dbReference type="PANTHER" id="PTHR27009">
    <property type="entry name" value="RUST RESISTANCE KINASE LR10-RELATED"/>
    <property type="match status" value="1"/>
</dbReference>
<dbReference type="OrthoDB" id="4062651at2759"/>
<evidence type="ECO:0000256" key="1">
    <source>
        <dbReference type="ARBA" id="ARBA00004479"/>
    </source>
</evidence>
<organism evidence="8 9">
    <name type="scientific">Salix dunnii</name>
    <dbReference type="NCBI Taxonomy" id="1413687"/>
    <lineage>
        <taxon>Eukaryota</taxon>
        <taxon>Viridiplantae</taxon>
        <taxon>Streptophyta</taxon>
        <taxon>Embryophyta</taxon>
        <taxon>Tracheophyta</taxon>
        <taxon>Spermatophyta</taxon>
        <taxon>Magnoliopsida</taxon>
        <taxon>eudicotyledons</taxon>
        <taxon>Gunneridae</taxon>
        <taxon>Pentapetalae</taxon>
        <taxon>rosids</taxon>
        <taxon>fabids</taxon>
        <taxon>Malpighiales</taxon>
        <taxon>Salicaceae</taxon>
        <taxon>Saliceae</taxon>
        <taxon>Salix</taxon>
    </lineage>
</organism>
<keyword evidence="7" id="KW-0325">Glycoprotein</keyword>
<keyword evidence="2" id="KW-0418">Kinase</keyword>
<evidence type="ECO:0000256" key="6">
    <source>
        <dbReference type="ARBA" id="ARBA00023136"/>
    </source>
</evidence>
<evidence type="ECO:0000313" key="9">
    <source>
        <dbReference type="Proteomes" id="UP000657918"/>
    </source>
</evidence>
<dbReference type="Proteomes" id="UP000657918">
    <property type="component" value="Unassembled WGS sequence"/>
</dbReference>
<keyword evidence="2" id="KW-0723">Serine/threonine-protein kinase</keyword>
<comment type="caution">
    <text evidence="8">The sequence shown here is derived from an EMBL/GenBank/DDBJ whole genome shotgun (WGS) entry which is preliminary data.</text>
</comment>
<dbReference type="GO" id="GO:0016020">
    <property type="term" value="C:membrane"/>
    <property type="evidence" value="ECO:0007669"/>
    <property type="project" value="UniProtKB-SubCell"/>
</dbReference>
<gene>
    <name evidence="8" type="ORF">SADUNF_Sadunf17G0109700</name>
</gene>
<dbReference type="EMBL" id="JADGMS010000017">
    <property type="protein sequence ID" value="KAF9663993.1"/>
    <property type="molecule type" value="Genomic_DNA"/>
</dbReference>
<keyword evidence="9" id="KW-1185">Reference proteome</keyword>
<dbReference type="AlphaFoldDB" id="A0A835J7R3"/>
<keyword evidence="2" id="KW-0808">Transferase</keyword>
<sequence>MGKKYEIPVHIARGLEYFLRGCSIWLCLKKLQCLDRDFCPKISDFGLEMLQERRKLGFSNRKNIYVRASHSSEIYFPDSIYEHLESGEVSALHGVITDEEEGTVRKIVMAAEFIFFLEKKRQLNCLALDME</sequence>
<dbReference type="InterPro" id="IPR045874">
    <property type="entry name" value="LRK10/LRL21-25-like"/>
</dbReference>
<evidence type="ECO:0000256" key="7">
    <source>
        <dbReference type="ARBA" id="ARBA00023180"/>
    </source>
</evidence>
<proteinExistence type="predicted"/>
<reference evidence="8 9" key="1">
    <citation type="submission" date="2020-10" db="EMBL/GenBank/DDBJ databases">
        <title>Plant Genome Project.</title>
        <authorList>
            <person name="Zhang R.-G."/>
        </authorList>
    </citation>
    <scope>NUCLEOTIDE SEQUENCE [LARGE SCALE GENOMIC DNA]</scope>
    <source>
        <strain evidence="8">FAFU-HL-1</strain>
        <tissue evidence="8">Leaf</tissue>
    </source>
</reference>
<evidence type="ECO:0000256" key="4">
    <source>
        <dbReference type="ARBA" id="ARBA00022729"/>
    </source>
</evidence>
<evidence type="ECO:0000256" key="3">
    <source>
        <dbReference type="ARBA" id="ARBA00022692"/>
    </source>
</evidence>
<keyword evidence="4" id="KW-0732">Signal</keyword>
<dbReference type="GO" id="GO:0004674">
    <property type="term" value="F:protein serine/threonine kinase activity"/>
    <property type="evidence" value="ECO:0007669"/>
    <property type="project" value="UniProtKB-KW"/>
</dbReference>
<keyword evidence="3" id="KW-0812">Transmembrane</keyword>
<evidence type="ECO:0000313" key="8">
    <source>
        <dbReference type="EMBL" id="KAF9663993.1"/>
    </source>
</evidence>
<protein>
    <submittedName>
        <fullName evidence="8">Uncharacterized protein</fullName>
    </submittedName>
</protein>
<keyword evidence="5" id="KW-1133">Transmembrane helix</keyword>
<comment type="subcellular location">
    <subcellularLocation>
        <location evidence="1">Membrane</location>
        <topology evidence="1">Single-pass type I membrane protein</topology>
    </subcellularLocation>
</comment>
<accession>A0A835J7R3</accession>
<evidence type="ECO:0000256" key="5">
    <source>
        <dbReference type="ARBA" id="ARBA00022989"/>
    </source>
</evidence>
<name>A0A835J7R3_9ROSI</name>
<evidence type="ECO:0000256" key="2">
    <source>
        <dbReference type="ARBA" id="ARBA00022527"/>
    </source>
</evidence>